<protein>
    <submittedName>
        <fullName evidence="4">Uncharacterized protein</fullName>
    </submittedName>
</protein>
<dbReference type="PANTHER" id="PTHR31601:SF2">
    <property type="entry name" value="ALPHA-KETOGLUTARATE DEHYDROGENASE COMPONENT 4"/>
    <property type="match status" value="1"/>
</dbReference>
<gene>
    <name evidence="4" type="ORF">EC973_009336</name>
</gene>
<dbReference type="AlphaFoldDB" id="A0A8H7BV05"/>
<evidence type="ECO:0000256" key="3">
    <source>
        <dbReference type="ARBA" id="ARBA00043970"/>
    </source>
</evidence>
<comment type="subcellular location">
    <subcellularLocation>
        <location evidence="1">Mitochondrion</location>
    </subcellularLocation>
</comment>
<dbReference type="GO" id="GO:0006103">
    <property type="term" value="P:2-oxoglutarate metabolic process"/>
    <property type="evidence" value="ECO:0007669"/>
    <property type="project" value="InterPro"/>
</dbReference>
<evidence type="ECO:0000256" key="1">
    <source>
        <dbReference type="ARBA" id="ARBA00004173"/>
    </source>
</evidence>
<name>A0A8H7BV05_9FUNG</name>
<proteinExistence type="inferred from homology"/>
<dbReference type="GO" id="GO:0004591">
    <property type="term" value="F:oxoglutarate dehydrogenase (succinyl-transferring) activity"/>
    <property type="evidence" value="ECO:0007669"/>
    <property type="project" value="TreeGrafter"/>
</dbReference>
<organism evidence="4 5">
    <name type="scientific">Apophysomyces ossiformis</name>
    <dbReference type="NCBI Taxonomy" id="679940"/>
    <lineage>
        <taxon>Eukaryota</taxon>
        <taxon>Fungi</taxon>
        <taxon>Fungi incertae sedis</taxon>
        <taxon>Mucoromycota</taxon>
        <taxon>Mucoromycotina</taxon>
        <taxon>Mucoromycetes</taxon>
        <taxon>Mucorales</taxon>
        <taxon>Mucorineae</taxon>
        <taxon>Mucoraceae</taxon>
        <taxon>Apophysomyces</taxon>
    </lineage>
</organism>
<dbReference type="OrthoDB" id="2116030at2759"/>
<evidence type="ECO:0000256" key="2">
    <source>
        <dbReference type="ARBA" id="ARBA00023128"/>
    </source>
</evidence>
<dbReference type="Pfam" id="PF10937">
    <property type="entry name" value="Kgd4-YMR31"/>
    <property type="match status" value="1"/>
</dbReference>
<dbReference type="InterPro" id="IPR020373">
    <property type="entry name" value="Kgd4/YMR-31"/>
</dbReference>
<evidence type="ECO:0000313" key="4">
    <source>
        <dbReference type="EMBL" id="KAF7731572.1"/>
    </source>
</evidence>
<keyword evidence="5" id="KW-1185">Reference proteome</keyword>
<evidence type="ECO:0000313" key="5">
    <source>
        <dbReference type="Proteomes" id="UP000605846"/>
    </source>
</evidence>
<dbReference type="PANTHER" id="PTHR31601">
    <property type="entry name" value="28S RIBOSOMAL PROTEIN S36, MITOCHONDRIAL"/>
    <property type="match status" value="1"/>
</dbReference>
<dbReference type="EMBL" id="JABAYA010000009">
    <property type="protein sequence ID" value="KAF7731572.1"/>
    <property type="molecule type" value="Genomic_DNA"/>
</dbReference>
<keyword evidence="2" id="KW-0496">Mitochondrion</keyword>
<accession>A0A8H7BV05</accession>
<reference evidence="4" key="1">
    <citation type="submission" date="2020-01" db="EMBL/GenBank/DDBJ databases">
        <title>Genome Sequencing of Three Apophysomyces-Like Fungal Strains Confirms a Novel Fungal Genus in the Mucoromycota with divergent Burkholderia-like Endosymbiotic Bacteria.</title>
        <authorList>
            <person name="Stajich J.E."/>
            <person name="Macias A.M."/>
            <person name="Carter-House D."/>
            <person name="Lovett B."/>
            <person name="Kasson L.R."/>
            <person name="Berry K."/>
            <person name="Grigoriev I."/>
            <person name="Chang Y."/>
            <person name="Spatafora J."/>
            <person name="Kasson M.T."/>
        </authorList>
    </citation>
    <scope>NUCLEOTIDE SEQUENCE</scope>
    <source>
        <strain evidence="4">NRRL A-21654</strain>
    </source>
</reference>
<dbReference type="Proteomes" id="UP000605846">
    <property type="component" value="Unassembled WGS sequence"/>
</dbReference>
<dbReference type="GO" id="GO:0005739">
    <property type="term" value="C:mitochondrion"/>
    <property type="evidence" value="ECO:0007669"/>
    <property type="project" value="UniProtKB-SubCell"/>
</dbReference>
<comment type="similarity">
    <text evidence="3">Belongs to the alpha-ketoglutarate dehydrogenase component 4 family.</text>
</comment>
<comment type="caution">
    <text evidence="4">The sequence shown here is derived from an EMBL/GenBank/DDBJ whole genome shotgun (WGS) entry which is preliminary data.</text>
</comment>
<sequence length="97" mass="10652">MQASVSLRAAHRPLIRFIGSRKKLWQDVTHHNGPHPLTPPNLEKHVAKPDLTPAPSAVTHSTSGAMEYGQIPARYRRSLLTDAEMEAIESGGATMIF</sequence>